<feature type="non-terminal residue" evidence="2">
    <location>
        <position position="1"/>
    </location>
</feature>
<proteinExistence type="predicted"/>
<dbReference type="InterPro" id="IPR048386">
    <property type="entry name" value="Med15_C"/>
</dbReference>
<comment type="caution">
    <text evidence="2">The sequence shown here is derived from an EMBL/GenBank/DDBJ whole genome shotgun (WGS) entry which is preliminary data.</text>
</comment>
<dbReference type="AlphaFoldDB" id="A0A8S2QEX7"/>
<dbReference type="Pfam" id="PF21539">
    <property type="entry name" value="Med15_C"/>
    <property type="match status" value="1"/>
</dbReference>
<sequence length="323" mass="37180">YPVSPTAMIDDEMHYLYKFFTDRIHYLTRIMTRCQQEGQHDKVAKYRQLHDQMAVFVRNPIPEHLMAARRLKEHVDRLLDPRMFAPVMMPPMVDMTGMVPPGVHSNGRSITGGVFEQCQRAIIDYLGKDTTLKYNVAKRFLEPLSEVLNGVPHKNMRLDTESKQVVEPYCSSSNILSSKSLEKIIENEFAHLSMNTFTYELKPLSDKVSSSLSSLHDIKDLSICDYELTCRFIEMDMPVVPPLKMKLTIQYPNEPPEVLSLTSTTLSFTPAKLEKSDGHPFFESISRNFVYFLFKLPTQHTVTDILEIWYTSIQTASLSQQES</sequence>
<dbReference type="EMBL" id="CAJOBJ010008016">
    <property type="protein sequence ID" value="CAF4100958.1"/>
    <property type="molecule type" value="Genomic_DNA"/>
</dbReference>
<evidence type="ECO:0000313" key="3">
    <source>
        <dbReference type="Proteomes" id="UP000681720"/>
    </source>
</evidence>
<accession>A0A8S2QEX7</accession>
<reference evidence="2" key="1">
    <citation type="submission" date="2021-02" db="EMBL/GenBank/DDBJ databases">
        <authorList>
            <person name="Nowell W R."/>
        </authorList>
    </citation>
    <scope>NUCLEOTIDE SEQUENCE</scope>
</reference>
<gene>
    <name evidence="2" type="ORF">GIL414_LOCUS17097</name>
</gene>
<protein>
    <recommendedName>
        <fullName evidence="1">ARC105/Med15 mediator subunit C-terminal domain-containing protein</fullName>
    </recommendedName>
</protein>
<evidence type="ECO:0000259" key="1">
    <source>
        <dbReference type="Pfam" id="PF21539"/>
    </source>
</evidence>
<feature type="domain" description="ARC105/Med15 mediator subunit C-terminal" evidence="1">
    <location>
        <begin position="225"/>
        <end position="314"/>
    </location>
</feature>
<evidence type="ECO:0000313" key="2">
    <source>
        <dbReference type="EMBL" id="CAF4100958.1"/>
    </source>
</evidence>
<organism evidence="2 3">
    <name type="scientific">Rotaria magnacalcarata</name>
    <dbReference type="NCBI Taxonomy" id="392030"/>
    <lineage>
        <taxon>Eukaryota</taxon>
        <taxon>Metazoa</taxon>
        <taxon>Spiralia</taxon>
        <taxon>Gnathifera</taxon>
        <taxon>Rotifera</taxon>
        <taxon>Eurotatoria</taxon>
        <taxon>Bdelloidea</taxon>
        <taxon>Philodinida</taxon>
        <taxon>Philodinidae</taxon>
        <taxon>Rotaria</taxon>
    </lineage>
</organism>
<dbReference type="Proteomes" id="UP000681720">
    <property type="component" value="Unassembled WGS sequence"/>
</dbReference>
<name>A0A8S2QEX7_9BILA</name>